<dbReference type="Gene3D" id="3.40.50.1110">
    <property type="entry name" value="SGNH hydrolase"/>
    <property type="match status" value="1"/>
</dbReference>
<dbReference type="Pfam" id="PF13472">
    <property type="entry name" value="Lipase_GDSL_2"/>
    <property type="match status" value="1"/>
</dbReference>
<dbReference type="AlphaFoldDB" id="A0A1Y2FC25"/>
<dbReference type="SUPFAM" id="SSF52266">
    <property type="entry name" value="SGNH hydrolase"/>
    <property type="match status" value="1"/>
</dbReference>
<dbReference type="InterPro" id="IPR037459">
    <property type="entry name" value="RhgT-like"/>
</dbReference>
<keyword evidence="4" id="KW-1185">Reference proteome</keyword>
<evidence type="ECO:0000313" key="4">
    <source>
        <dbReference type="Proteomes" id="UP000193685"/>
    </source>
</evidence>
<evidence type="ECO:0000313" key="3">
    <source>
        <dbReference type="EMBL" id="ORY81463.1"/>
    </source>
</evidence>
<dbReference type="GO" id="GO:0016787">
    <property type="term" value="F:hydrolase activity"/>
    <property type="evidence" value="ECO:0007669"/>
    <property type="project" value="UniProtKB-KW"/>
</dbReference>
<dbReference type="PANTHER" id="PTHR43695">
    <property type="entry name" value="PUTATIVE (AFU_ORTHOLOGUE AFUA_2G17250)-RELATED"/>
    <property type="match status" value="1"/>
</dbReference>
<dbReference type="InterPro" id="IPR013830">
    <property type="entry name" value="SGNH_hydro"/>
</dbReference>
<comment type="caution">
    <text evidence="3">The sequence shown here is derived from an EMBL/GenBank/DDBJ whole genome shotgun (WGS) entry which is preliminary data.</text>
</comment>
<name>A0A1Y2FC25_PROLT</name>
<reference evidence="3 4" key="1">
    <citation type="submission" date="2016-07" db="EMBL/GenBank/DDBJ databases">
        <title>Pervasive Adenine N6-methylation of Active Genes in Fungi.</title>
        <authorList>
            <consortium name="DOE Joint Genome Institute"/>
            <person name="Mondo S.J."/>
            <person name="Dannebaum R.O."/>
            <person name="Kuo R.C."/>
            <person name="Labutti K."/>
            <person name="Haridas S."/>
            <person name="Kuo A."/>
            <person name="Salamov A."/>
            <person name="Ahrendt S.R."/>
            <person name="Lipzen A."/>
            <person name="Sullivan W."/>
            <person name="Andreopoulos W.B."/>
            <person name="Clum A."/>
            <person name="Lindquist E."/>
            <person name="Daum C."/>
            <person name="Ramamoorthy G.K."/>
            <person name="Gryganskyi A."/>
            <person name="Culley D."/>
            <person name="Magnuson J.K."/>
            <person name="James T.Y."/>
            <person name="O'Malley M.A."/>
            <person name="Stajich J.E."/>
            <person name="Spatafora J.W."/>
            <person name="Visel A."/>
            <person name="Grigoriev I.V."/>
        </authorList>
    </citation>
    <scope>NUCLEOTIDE SEQUENCE [LARGE SCALE GENOMIC DNA]</scope>
    <source>
        <strain evidence="3 4">12-1054</strain>
    </source>
</reference>
<dbReference type="EMBL" id="MCFI01000011">
    <property type="protein sequence ID" value="ORY81463.1"/>
    <property type="molecule type" value="Genomic_DNA"/>
</dbReference>
<dbReference type="Proteomes" id="UP000193685">
    <property type="component" value="Unassembled WGS sequence"/>
</dbReference>
<feature type="domain" description="SGNH hydrolase-type esterase" evidence="2">
    <location>
        <begin position="53"/>
        <end position="239"/>
    </location>
</feature>
<dbReference type="STRING" id="56484.A0A1Y2FC25"/>
<dbReference type="OMA" id="ETGWGMA"/>
<dbReference type="PANTHER" id="PTHR43695:SF2">
    <property type="entry name" value="PUTATIVE (AFU_ORTHOLOGUE AFUA_2G17250)-RELATED"/>
    <property type="match status" value="1"/>
</dbReference>
<dbReference type="OrthoDB" id="5041285at2759"/>
<evidence type="ECO:0000259" key="2">
    <source>
        <dbReference type="Pfam" id="PF13472"/>
    </source>
</evidence>
<feature type="chain" id="PRO_5012056341" evidence="1">
    <location>
        <begin position="22"/>
        <end position="262"/>
    </location>
</feature>
<accession>A0A1Y2FC25</accession>
<gene>
    <name evidence="3" type="ORF">BCR37DRAFT_45587</name>
</gene>
<keyword evidence="1" id="KW-0732">Signal</keyword>
<dbReference type="InterPro" id="IPR036514">
    <property type="entry name" value="SGNH_hydro_sf"/>
</dbReference>
<dbReference type="RefSeq" id="XP_040724839.1">
    <property type="nucleotide sequence ID" value="XM_040872306.1"/>
</dbReference>
<protein>
    <submittedName>
        <fullName evidence="3">SGNH hydrolase-type esterase domain-containing protein</fullName>
    </submittedName>
</protein>
<sequence length="262" mass="28488">MVSHVWLVLLASFTLFLQIASTPSRSTHASAACTEDGEPSKSSNLKPIRFILAGDSTTAPPPTADHKTCGGGWGDAFLSHLLPATDSLGLNRGVCGSDSSQYREEHWADVLEIIKDDEDDFNRTFVTIAFGHNDQKHKVDADVMLKNLIHFVDSVRLAGAQPVLVTPLSRTSIFPDGHVGRNLRWARNITQTAGNLTHATVLDLTTASRHAYEAAGYKTTLTYRRSAGDSTHLSSVGAEAIGKVMCTLFRDAFSDYAEYFSC</sequence>
<dbReference type="GeneID" id="63788905"/>
<organism evidence="3 4">
    <name type="scientific">Protomyces lactucae-debilis</name>
    <dbReference type="NCBI Taxonomy" id="2754530"/>
    <lineage>
        <taxon>Eukaryota</taxon>
        <taxon>Fungi</taxon>
        <taxon>Dikarya</taxon>
        <taxon>Ascomycota</taxon>
        <taxon>Taphrinomycotina</taxon>
        <taxon>Taphrinomycetes</taxon>
        <taxon>Taphrinales</taxon>
        <taxon>Protomycetaceae</taxon>
        <taxon>Protomyces</taxon>
    </lineage>
</organism>
<evidence type="ECO:0000256" key="1">
    <source>
        <dbReference type="SAM" id="SignalP"/>
    </source>
</evidence>
<proteinExistence type="predicted"/>
<feature type="signal peptide" evidence="1">
    <location>
        <begin position="1"/>
        <end position="21"/>
    </location>
</feature>
<keyword evidence="3" id="KW-0378">Hydrolase</keyword>